<feature type="compositionally biased region" description="Basic and acidic residues" evidence="1">
    <location>
        <begin position="65"/>
        <end position="75"/>
    </location>
</feature>
<feature type="compositionally biased region" description="Basic residues" evidence="1">
    <location>
        <begin position="76"/>
        <end position="90"/>
    </location>
</feature>
<gene>
    <name evidence="2" type="ORF">GCM10018772_25290</name>
</gene>
<evidence type="ECO:0000256" key="1">
    <source>
        <dbReference type="SAM" id="MobiDB-lite"/>
    </source>
</evidence>
<keyword evidence="3" id="KW-1185">Reference proteome</keyword>
<protein>
    <submittedName>
        <fullName evidence="2">Uncharacterized protein</fullName>
    </submittedName>
</protein>
<dbReference type="EMBL" id="BNBI01000005">
    <property type="protein sequence ID" value="GHE99773.1"/>
    <property type="molecule type" value="Genomic_DNA"/>
</dbReference>
<evidence type="ECO:0000313" key="3">
    <source>
        <dbReference type="Proteomes" id="UP000630718"/>
    </source>
</evidence>
<comment type="caution">
    <text evidence="2">The sequence shown here is derived from an EMBL/GenBank/DDBJ whole genome shotgun (WGS) entry which is preliminary data.</text>
</comment>
<name>A0A919AD36_9ACTN</name>
<sequence length="110" mass="12508">MTRRPSTARSPPDANTSSPTRPPFRREPDPGRAGTAAGDGAQDLPPATPRTPDTDRPAEAILRADLADHHQDVRLRRALHRRRPPRPHRRPLADDQDRHLARWLRHHDAR</sequence>
<reference evidence="2" key="2">
    <citation type="submission" date="2020-09" db="EMBL/GenBank/DDBJ databases">
        <authorList>
            <person name="Sun Q."/>
            <person name="Ohkuma M."/>
        </authorList>
    </citation>
    <scope>NUCLEOTIDE SEQUENCE</scope>
    <source>
        <strain evidence="2">JCM 4477</strain>
    </source>
</reference>
<evidence type="ECO:0000313" key="2">
    <source>
        <dbReference type="EMBL" id="GHE99773.1"/>
    </source>
</evidence>
<dbReference type="Proteomes" id="UP000630718">
    <property type="component" value="Unassembled WGS sequence"/>
</dbReference>
<feature type="region of interest" description="Disordered" evidence="1">
    <location>
        <begin position="1"/>
        <end position="98"/>
    </location>
</feature>
<reference evidence="2" key="1">
    <citation type="journal article" date="2014" name="Int. J. Syst. Evol. Microbiol.">
        <title>Complete genome sequence of Corynebacterium casei LMG S-19264T (=DSM 44701T), isolated from a smear-ripened cheese.</title>
        <authorList>
            <consortium name="US DOE Joint Genome Institute (JGI-PGF)"/>
            <person name="Walter F."/>
            <person name="Albersmeier A."/>
            <person name="Kalinowski J."/>
            <person name="Ruckert C."/>
        </authorList>
    </citation>
    <scope>NUCLEOTIDE SEQUENCE</scope>
    <source>
        <strain evidence="2">JCM 4477</strain>
    </source>
</reference>
<dbReference type="AlphaFoldDB" id="A0A919AD36"/>
<accession>A0A919AD36</accession>
<proteinExistence type="predicted"/>
<feature type="compositionally biased region" description="Polar residues" evidence="1">
    <location>
        <begin position="1"/>
        <end position="19"/>
    </location>
</feature>
<organism evidence="2 3">
    <name type="scientific">Streptomyces fumanus</name>
    <dbReference type="NCBI Taxonomy" id="67302"/>
    <lineage>
        <taxon>Bacteria</taxon>
        <taxon>Bacillati</taxon>
        <taxon>Actinomycetota</taxon>
        <taxon>Actinomycetes</taxon>
        <taxon>Kitasatosporales</taxon>
        <taxon>Streptomycetaceae</taxon>
        <taxon>Streptomyces</taxon>
    </lineage>
</organism>